<accession>C4IYF6</accession>
<keyword evidence="1" id="KW-0812">Transmembrane</keyword>
<keyword evidence="1" id="KW-1133">Transmembrane helix</keyword>
<feature type="transmembrane region" description="Helical" evidence="1">
    <location>
        <begin position="56"/>
        <end position="76"/>
    </location>
</feature>
<feature type="transmembrane region" description="Helical" evidence="1">
    <location>
        <begin position="16"/>
        <end position="35"/>
    </location>
</feature>
<reference evidence="2" key="2">
    <citation type="submission" date="2012-06" db="EMBL/GenBank/DDBJ databases">
        <authorList>
            <person name="Yu Y."/>
            <person name="Currie J."/>
            <person name="Lomeli R."/>
            <person name="Angelova A."/>
            <person name="Collura K."/>
            <person name="Wissotski M."/>
            <person name="Campos D."/>
            <person name="Kudrna D."/>
            <person name="Golser W."/>
            <person name="Ashely E."/>
            <person name="Descour A."/>
            <person name="Fernandes J."/>
            <person name="Soderlund C."/>
            <person name="Walbot V."/>
        </authorList>
    </citation>
    <scope>NUCLEOTIDE SEQUENCE</scope>
    <source>
        <strain evidence="2">B73</strain>
    </source>
</reference>
<evidence type="ECO:0000256" key="1">
    <source>
        <dbReference type="SAM" id="Phobius"/>
    </source>
</evidence>
<sequence>MCICMSYMDEPLTPPLLSLSLILGFTTHHFTLNSLSLNETRTKLKLLRRKRRSSHAAADVLCLSLVQCLFFCLFVCESRKPQEVFH</sequence>
<reference evidence="2" key="1">
    <citation type="journal article" date="2009" name="PLoS Genet.">
        <title>Sequencing, mapping, and analysis of 27,455 maize full-length cDNAs.</title>
        <authorList>
            <person name="Soderlund C."/>
            <person name="Descour A."/>
            <person name="Kudrna D."/>
            <person name="Bomhoff M."/>
            <person name="Boyd L."/>
            <person name="Currie J."/>
            <person name="Angelova A."/>
            <person name="Collura K."/>
            <person name="Wissotski M."/>
            <person name="Ashley E."/>
            <person name="Morrow D."/>
            <person name="Fernandes J."/>
            <person name="Walbot V."/>
            <person name="Yu Y."/>
        </authorList>
    </citation>
    <scope>NUCLEOTIDE SEQUENCE</scope>
    <source>
        <strain evidence="2">B73</strain>
    </source>
</reference>
<keyword evidence="1" id="KW-0472">Membrane</keyword>
<dbReference type="AlphaFoldDB" id="C4IYF6"/>
<protein>
    <submittedName>
        <fullName evidence="2">Uncharacterized protein</fullName>
    </submittedName>
</protein>
<organism evidence="2">
    <name type="scientific">Zea mays</name>
    <name type="common">Maize</name>
    <dbReference type="NCBI Taxonomy" id="4577"/>
    <lineage>
        <taxon>Eukaryota</taxon>
        <taxon>Viridiplantae</taxon>
        <taxon>Streptophyta</taxon>
        <taxon>Embryophyta</taxon>
        <taxon>Tracheophyta</taxon>
        <taxon>Spermatophyta</taxon>
        <taxon>Magnoliopsida</taxon>
        <taxon>Liliopsida</taxon>
        <taxon>Poales</taxon>
        <taxon>Poaceae</taxon>
        <taxon>PACMAD clade</taxon>
        <taxon>Panicoideae</taxon>
        <taxon>Andropogonodae</taxon>
        <taxon>Andropogoneae</taxon>
        <taxon>Tripsacinae</taxon>
        <taxon>Zea</taxon>
    </lineage>
</organism>
<proteinExistence type="evidence at transcript level"/>
<dbReference type="EMBL" id="BT083603">
    <property type="protein sequence ID" value="ACR33956.1"/>
    <property type="molecule type" value="mRNA"/>
</dbReference>
<evidence type="ECO:0000313" key="2">
    <source>
        <dbReference type="EMBL" id="ACR33956.1"/>
    </source>
</evidence>
<name>C4IYF6_MAIZE</name>